<dbReference type="AlphaFoldDB" id="A0A165DNZ5"/>
<evidence type="ECO:0000313" key="1">
    <source>
        <dbReference type="EMBL" id="KZT53217.1"/>
    </source>
</evidence>
<keyword evidence="2" id="KW-1185">Reference proteome</keyword>
<accession>A0A165DNZ5</accession>
<dbReference type="InParanoid" id="A0A165DNZ5"/>
<evidence type="ECO:0000313" key="2">
    <source>
        <dbReference type="Proteomes" id="UP000076842"/>
    </source>
</evidence>
<organism evidence="1 2">
    <name type="scientific">Calocera cornea HHB12733</name>
    <dbReference type="NCBI Taxonomy" id="1353952"/>
    <lineage>
        <taxon>Eukaryota</taxon>
        <taxon>Fungi</taxon>
        <taxon>Dikarya</taxon>
        <taxon>Basidiomycota</taxon>
        <taxon>Agaricomycotina</taxon>
        <taxon>Dacrymycetes</taxon>
        <taxon>Dacrymycetales</taxon>
        <taxon>Dacrymycetaceae</taxon>
        <taxon>Calocera</taxon>
    </lineage>
</organism>
<name>A0A165DNZ5_9BASI</name>
<dbReference type="Proteomes" id="UP000076842">
    <property type="component" value="Unassembled WGS sequence"/>
</dbReference>
<gene>
    <name evidence="1" type="ORF">CALCODRAFT_501359</name>
</gene>
<protein>
    <submittedName>
        <fullName evidence="1">Uncharacterized protein</fullName>
    </submittedName>
</protein>
<reference evidence="1 2" key="1">
    <citation type="journal article" date="2016" name="Mol. Biol. Evol.">
        <title>Comparative Genomics of Early-Diverging Mushroom-Forming Fungi Provides Insights into the Origins of Lignocellulose Decay Capabilities.</title>
        <authorList>
            <person name="Nagy L.G."/>
            <person name="Riley R."/>
            <person name="Tritt A."/>
            <person name="Adam C."/>
            <person name="Daum C."/>
            <person name="Floudas D."/>
            <person name="Sun H."/>
            <person name="Yadav J.S."/>
            <person name="Pangilinan J."/>
            <person name="Larsson K.H."/>
            <person name="Matsuura K."/>
            <person name="Barry K."/>
            <person name="Labutti K."/>
            <person name="Kuo R."/>
            <person name="Ohm R.A."/>
            <person name="Bhattacharya S.S."/>
            <person name="Shirouzu T."/>
            <person name="Yoshinaga Y."/>
            <person name="Martin F.M."/>
            <person name="Grigoriev I.V."/>
            <person name="Hibbett D.S."/>
        </authorList>
    </citation>
    <scope>NUCLEOTIDE SEQUENCE [LARGE SCALE GENOMIC DNA]</scope>
    <source>
        <strain evidence="1 2">HHB12733</strain>
    </source>
</reference>
<dbReference type="EMBL" id="KV424043">
    <property type="protein sequence ID" value="KZT53217.1"/>
    <property type="molecule type" value="Genomic_DNA"/>
</dbReference>
<sequence length="98" mass="10887">MDEGRFYYDDFSGLDHPKPKHPVKFQATRTGNKFTCNFFVGQDGGLGQGICLGQYRIDNYTGDFMPKKVNVTGTCKFKPYGIAPATGLSARPKFPAKK</sequence>
<proteinExistence type="predicted"/>